<evidence type="ECO:0000313" key="2">
    <source>
        <dbReference type="Proteomes" id="UP000268553"/>
    </source>
</evidence>
<dbReference type="OrthoDB" id="9808290at2"/>
<gene>
    <name evidence="1" type="ORF">D7D48_08075</name>
</gene>
<organism evidence="1 2">
    <name type="scientific">Sphingorhabdus wooponensis</name>
    <dbReference type="NCBI Taxonomy" id="940136"/>
    <lineage>
        <taxon>Bacteria</taxon>
        <taxon>Pseudomonadati</taxon>
        <taxon>Pseudomonadota</taxon>
        <taxon>Alphaproteobacteria</taxon>
        <taxon>Sphingomonadales</taxon>
        <taxon>Sphingomonadaceae</taxon>
        <taxon>Sphingorhabdus</taxon>
    </lineage>
</organism>
<sequence length="148" mass="15497">MPANGESPTAVCAPGTAAGQSPAGLQQVTLCVTSATKTHSFTVEAARTSAEQARGLMFRTELADNAGMIFPFPDLRIASFWMKNTVIPLDIIFVRADGTIESIADNTVPYSMTPVVSGEPVAAVLELRGGLAAELGIVSGDKVQWTTK</sequence>
<dbReference type="Pfam" id="PF02643">
    <property type="entry name" value="DUF192"/>
    <property type="match status" value="1"/>
</dbReference>
<evidence type="ECO:0000313" key="1">
    <source>
        <dbReference type="EMBL" id="RRQ52934.1"/>
    </source>
</evidence>
<dbReference type="InterPro" id="IPR038695">
    <property type="entry name" value="Saro_0823-like_sf"/>
</dbReference>
<dbReference type="Proteomes" id="UP000268553">
    <property type="component" value="Unassembled WGS sequence"/>
</dbReference>
<keyword evidence="2" id="KW-1185">Reference proteome</keyword>
<reference evidence="1 2" key="1">
    <citation type="submission" date="2018-12" db="EMBL/GenBank/DDBJ databases">
        <authorList>
            <person name="Kim S.-J."/>
            <person name="Jung G.-Y."/>
        </authorList>
    </citation>
    <scope>NUCLEOTIDE SEQUENCE [LARGE SCALE GENOMIC DNA]</scope>
    <source>
        <strain evidence="1 2">03SU3-P</strain>
    </source>
</reference>
<dbReference type="AlphaFoldDB" id="A0A3R8RE79"/>
<dbReference type="EMBL" id="RWJI01000001">
    <property type="protein sequence ID" value="RRQ52934.1"/>
    <property type="molecule type" value="Genomic_DNA"/>
</dbReference>
<proteinExistence type="predicted"/>
<name>A0A3R8RE79_9SPHN</name>
<protein>
    <submittedName>
        <fullName evidence="1">DUF192 domain-containing protein</fullName>
    </submittedName>
</protein>
<accession>A0A3R8RE79</accession>
<dbReference type="PANTHER" id="PTHR37953">
    <property type="entry name" value="UPF0127 PROTEIN MJ1496"/>
    <property type="match status" value="1"/>
</dbReference>
<comment type="caution">
    <text evidence="1">The sequence shown here is derived from an EMBL/GenBank/DDBJ whole genome shotgun (WGS) entry which is preliminary data.</text>
</comment>
<dbReference type="PANTHER" id="PTHR37953:SF1">
    <property type="entry name" value="UPF0127 PROTEIN MJ1496"/>
    <property type="match status" value="1"/>
</dbReference>
<dbReference type="Gene3D" id="2.60.120.1140">
    <property type="entry name" value="Protein of unknown function DUF192"/>
    <property type="match status" value="1"/>
</dbReference>
<dbReference type="InterPro" id="IPR003795">
    <property type="entry name" value="DUF192"/>
</dbReference>